<dbReference type="SUPFAM" id="SSF52540">
    <property type="entry name" value="P-loop containing nucleoside triphosphate hydrolases"/>
    <property type="match status" value="1"/>
</dbReference>
<keyword evidence="7" id="KW-0342">GTP-binding</keyword>
<dbReference type="OMA" id="GKECEAN"/>
<evidence type="ECO:0000256" key="7">
    <source>
        <dbReference type="ARBA" id="ARBA00023134"/>
    </source>
</evidence>
<evidence type="ECO:0000256" key="5">
    <source>
        <dbReference type="ARBA" id="ARBA00022768"/>
    </source>
</evidence>
<dbReference type="InterPro" id="IPR050100">
    <property type="entry name" value="TRAFAC_GTPase_members"/>
</dbReference>
<comment type="similarity">
    <text evidence="2">Belongs to the TRAFAC class translation factor GTPase superfamily. Classic translation factor GTPase family. EF-Tu/EF-1A subfamily.</text>
</comment>
<dbReference type="InterPro" id="IPR000795">
    <property type="entry name" value="T_Tr_GTP-bd_dom"/>
</dbReference>
<dbReference type="EMBL" id="KB007975">
    <property type="protein sequence ID" value="ELR17047.1"/>
    <property type="molecule type" value="Genomic_DNA"/>
</dbReference>
<dbReference type="NCBIfam" id="TIGR00483">
    <property type="entry name" value="EF-1_alpha"/>
    <property type="match status" value="1"/>
</dbReference>
<dbReference type="Gene3D" id="2.40.30.10">
    <property type="entry name" value="Translation factors"/>
    <property type="match status" value="2"/>
</dbReference>
<dbReference type="InterPro" id="IPR009001">
    <property type="entry name" value="Transl_elong_EF1A/Init_IF2_C"/>
</dbReference>
<keyword evidence="6" id="KW-0648">Protein biosynthesis</keyword>
<dbReference type="Pfam" id="PF22594">
    <property type="entry name" value="GTP-eEF1A_C"/>
    <property type="match status" value="1"/>
</dbReference>
<evidence type="ECO:0000256" key="4">
    <source>
        <dbReference type="ARBA" id="ARBA00022741"/>
    </source>
</evidence>
<dbReference type="Pfam" id="PF03144">
    <property type="entry name" value="GTP_EFTU_D2"/>
    <property type="match status" value="1"/>
</dbReference>
<dbReference type="InterPro" id="IPR027417">
    <property type="entry name" value="P-loop_NTPase"/>
</dbReference>
<name>L8GVT1_ACACF</name>
<dbReference type="GO" id="GO:0003746">
    <property type="term" value="F:translation elongation factor activity"/>
    <property type="evidence" value="ECO:0007669"/>
    <property type="project" value="UniProtKB-KW"/>
</dbReference>
<dbReference type="VEuPathDB" id="AmoebaDB:ACA1_132830"/>
<dbReference type="InterPro" id="IPR054696">
    <property type="entry name" value="GTP-eEF1A_C"/>
</dbReference>
<keyword evidence="4" id="KW-0547">Nucleotide-binding</keyword>
<reference evidence="9 10" key="1">
    <citation type="journal article" date="2013" name="Genome Biol.">
        <title>Genome of Acanthamoeba castellanii highlights extensive lateral gene transfer and early evolution of tyrosine kinase signaling.</title>
        <authorList>
            <person name="Clarke M."/>
            <person name="Lohan A.J."/>
            <person name="Liu B."/>
            <person name="Lagkouvardos I."/>
            <person name="Roy S."/>
            <person name="Zafar N."/>
            <person name="Bertelli C."/>
            <person name="Schilde C."/>
            <person name="Kianianmomeni A."/>
            <person name="Burglin T.R."/>
            <person name="Frech C."/>
            <person name="Turcotte B."/>
            <person name="Kopec K.O."/>
            <person name="Synnott J.M."/>
            <person name="Choo C."/>
            <person name="Paponov I."/>
            <person name="Finkler A."/>
            <person name="Soon Heng Tan C."/>
            <person name="Hutchins A.P."/>
            <person name="Weinmeier T."/>
            <person name="Rattei T."/>
            <person name="Chu J.S."/>
            <person name="Gimenez G."/>
            <person name="Irimia M."/>
            <person name="Rigden D.J."/>
            <person name="Fitzpatrick D.A."/>
            <person name="Lorenzo-Morales J."/>
            <person name="Bateman A."/>
            <person name="Chiu C.H."/>
            <person name="Tang P."/>
            <person name="Hegemann P."/>
            <person name="Fromm H."/>
            <person name="Raoult D."/>
            <person name="Greub G."/>
            <person name="Miranda-Saavedra D."/>
            <person name="Chen N."/>
            <person name="Nash P."/>
            <person name="Ginger M.L."/>
            <person name="Horn M."/>
            <person name="Schaap P."/>
            <person name="Caler L."/>
            <person name="Loftus B."/>
        </authorList>
    </citation>
    <scope>NUCLEOTIDE SEQUENCE [LARGE SCALE GENOMIC DNA]</scope>
    <source>
        <strain evidence="9 10">Neff</strain>
    </source>
</reference>
<keyword evidence="10" id="KW-1185">Reference proteome</keyword>
<dbReference type="GO" id="GO:0010446">
    <property type="term" value="P:response to alkaline pH"/>
    <property type="evidence" value="ECO:0007669"/>
    <property type="project" value="UniProtKB-ARBA"/>
</dbReference>
<evidence type="ECO:0000256" key="1">
    <source>
        <dbReference type="ARBA" id="ARBA00004496"/>
    </source>
</evidence>
<proteinExistence type="inferred from homology"/>
<comment type="subcellular location">
    <subcellularLocation>
        <location evidence="1">Cytoplasm</location>
    </subcellularLocation>
</comment>
<dbReference type="GO" id="GO:0051017">
    <property type="term" value="P:actin filament bundle assembly"/>
    <property type="evidence" value="ECO:0007669"/>
    <property type="project" value="UniProtKB-ARBA"/>
</dbReference>
<dbReference type="GO" id="GO:0003924">
    <property type="term" value="F:GTPase activity"/>
    <property type="evidence" value="ECO:0007669"/>
    <property type="project" value="InterPro"/>
</dbReference>
<evidence type="ECO:0000313" key="10">
    <source>
        <dbReference type="Proteomes" id="UP000011083"/>
    </source>
</evidence>
<dbReference type="SUPFAM" id="SSF50447">
    <property type="entry name" value="Translation proteins"/>
    <property type="match status" value="1"/>
</dbReference>
<dbReference type="CDD" id="cd03693">
    <property type="entry name" value="EF1_alpha_II"/>
    <property type="match status" value="1"/>
</dbReference>
<dbReference type="PANTHER" id="PTHR23115">
    <property type="entry name" value="TRANSLATION FACTOR"/>
    <property type="match status" value="1"/>
</dbReference>
<dbReference type="STRING" id="1257118.L8GVT1"/>
<evidence type="ECO:0000256" key="6">
    <source>
        <dbReference type="ARBA" id="ARBA00022917"/>
    </source>
</evidence>
<dbReference type="AlphaFoldDB" id="L8GVT1"/>
<dbReference type="InterPro" id="IPR004539">
    <property type="entry name" value="Transl_elong_EF1A_euk/arc"/>
</dbReference>
<dbReference type="PROSITE" id="PS51722">
    <property type="entry name" value="G_TR_2"/>
    <property type="match status" value="1"/>
</dbReference>
<keyword evidence="3" id="KW-0963">Cytoplasm</keyword>
<evidence type="ECO:0000256" key="2">
    <source>
        <dbReference type="ARBA" id="ARBA00007249"/>
    </source>
</evidence>
<evidence type="ECO:0000256" key="3">
    <source>
        <dbReference type="ARBA" id="ARBA00022490"/>
    </source>
</evidence>
<dbReference type="GO" id="GO:0005525">
    <property type="term" value="F:GTP binding"/>
    <property type="evidence" value="ECO:0007669"/>
    <property type="project" value="UniProtKB-KW"/>
</dbReference>
<evidence type="ECO:0000259" key="8">
    <source>
        <dbReference type="PROSITE" id="PS51722"/>
    </source>
</evidence>
<dbReference type="Pfam" id="PF00009">
    <property type="entry name" value="GTP_EFTU"/>
    <property type="match status" value="1"/>
</dbReference>
<gene>
    <name evidence="9" type="ORF">ACA1_132830</name>
</gene>
<dbReference type="SUPFAM" id="SSF50465">
    <property type="entry name" value="EF-Tu/eEF-1alpha/eIF2-gamma C-terminal domain"/>
    <property type="match status" value="1"/>
</dbReference>
<dbReference type="GO" id="GO:0005737">
    <property type="term" value="C:cytoplasm"/>
    <property type="evidence" value="ECO:0007669"/>
    <property type="project" value="UniProtKB-SubCell"/>
</dbReference>
<organism evidence="9 10">
    <name type="scientific">Acanthamoeba castellanii (strain ATCC 30010 / Neff)</name>
    <dbReference type="NCBI Taxonomy" id="1257118"/>
    <lineage>
        <taxon>Eukaryota</taxon>
        <taxon>Amoebozoa</taxon>
        <taxon>Discosea</taxon>
        <taxon>Longamoebia</taxon>
        <taxon>Centramoebida</taxon>
        <taxon>Acanthamoebidae</taxon>
        <taxon>Acanthamoeba</taxon>
    </lineage>
</organism>
<dbReference type="InterPro" id="IPR009000">
    <property type="entry name" value="Transl_B-barrel_sf"/>
</dbReference>
<dbReference type="PRINTS" id="PR00315">
    <property type="entry name" value="ELONGATNFCT"/>
</dbReference>
<dbReference type="InterPro" id="IPR004161">
    <property type="entry name" value="EFTu-like_2"/>
</dbReference>
<keyword evidence="5 9" id="KW-0251">Elongation factor</keyword>
<dbReference type="CDD" id="cd03705">
    <property type="entry name" value="EF1_alpha_III"/>
    <property type="match status" value="1"/>
</dbReference>
<accession>L8GVT1</accession>
<dbReference type="GO" id="GO:0003785">
    <property type="term" value="F:actin monomer binding"/>
    <property type="evidence" value="ECO:0007669"/>
    <property type="project" value="UniProtKB-ARBA"/>
</dbReference>
<dbReference type="FunFam" id="2.40.30.10:FF:000003">
    <property type="entry name" value="Elongation factor 1-alpha"/>
    <property type="match status" value="1"/>
</dbReference>
<dbReference type="FunFam" id="2.40.30.10:FF:000005">
    <property type="entry name" value="Elongation factor 1-alpha"/>
    <property type="match status" value="1"/>
</dbReference>
<dbReference type="Proteomes" id="UP000011083">
    <property type="component" value="Unassembled WGS sequence"/>
</dbReference>
<dbReference type="Gene3D" id="3.40.50.300">
    <property type="entry name" value="P-loop containing nucleotide triphosphate hydrolases"/>
    <property type="match status" value="1"/>
</dbReference>
<evidence type="ECO:0000313" key="9">
    <source>
        <dbReference type="EMBL" id="ELR17047.1"/>
    </source>
</evidence>
<dbReference type="GeneID" id="14917742"/>
<dbReference type="RefSeq" id="XP_004339060.1">
    <property type="nucleotide sequence ID" value="XM_004339012.1"/>
</dbReference>
<dbReference type="OrthoDB" id="342024at2759"/>
<feature type="domain" description="Tr-type G" evidence="8">
    <location>
        <begin position="1"/>
        <end position="233"/>
    </location>
</feature>
<sequence>MVVLGQVDAGKSTTVGHLARDCGAVDQHTIDQLGAEAAALGRSSCKYAWVLDRLKAARERGTTIDAAELTLTTASRRLTIVDVPGHRDFLRNMLFGTSGADAALLVVPADQAEFAAGMSQSATSQGLTREHLRLAYALGLRQLVVACNKMDAVGWSERRFGVVRAELAALLKKVGFRPEKVAFVPISGLHGHNLVNNQAAAADEPPPVTMPWYAGPTLIEALDAIEPPGRRLLLDRPLRVPLQDVYKIGGIGTVPVGRVESGVLYPGTPIVFAPGNITGLVHSAEQFHNSMTEAGPGENVGFNVKQVSVRDIRRGHVAGDVWRDPPLGVLDFTALIVITNHSGRIEVGYTPVVDCHMAHVACTFKELVARLDRRTGRTLEARPKWLKAGDAALVVLAPVKPLCVEAFVNHPALGRFAVRDMQQNVGIGVIKSVTRERPVRPDAVGE</sequence>
<protein>
    <submittedName>
        <fullName evidence="9">Translation elongation factor EF1, subunit alpha, putative</fullName>
    </submittedName>
</protein>
<dbReference type="KEGG" id="acan:ACA1_132830"/>